<reference evidence="8 9" key="1">
    <citation type="submission" date="2009-12" db="EMBL/GenBank/DDBJ databases">
        <title>The draft genome of Batrachochytrium dendrobatidis.</title>
        <authorList>
            <consortium name="US DOE Joint Genome Institute (JGI-PGF)"/>
            <person name="Kuo A."/>
            <person name="Salamov A."/>
            <person name="Schmutz J."/>
            <person name="Lucas S."/>
            <person name="Pitluck S."/>
            <person name="Rosenblum E."/>
            <person name="Stajich J."/>
            <person name="Eisen M."/>
            <person name="Grigoriev I.V."/>
        </authorList>
    </citation>
    <scope>NUCLEOTIDE SEQUENCE [LARGE SCALE GENOMIC DNA]</scope>
    <source>
        <strain evidence="9">JAM81 / FGSC 10211</strain>
    </source>
</reference>
<feature type="domain" description="3-oxo-5-alpha-steroid 4-dehydrogenase C-terminal" evidence="7">
    <location>
        <begin position="88"/>
        <end position="159"/>
    </location>
</feature>
<dbReference type="GeneID" id="18238415"/>
<feature type="transmembrane region" description="Helical" evidence="6">
    <location>
        <begin position="127"/>
        <end position="152"/>
    </location>
</feature>
<dbReference type="FunCoup" id="F4P0T1">
    <property type="interactions" value="7"/>
</dbReference>
<dbReference type="PANTHER" id="PTHR10556">
    <property type="entry name" value="3-OXO-5-ALPHA-STEROID 4-DEHYDROGENASE"/>
    <property type="match status" value="1"/>
</dbReference>
<protein>
    <recommendedName>
        <fullName evidence="7">3-oxo-5-alpha-steroid 4-dehydrogenase C-terminal domain-containing protein</fullName>
    </recommendedName>
</protein>
<dbReference type="GO" id="GO:0016020">
    <property type="term" value="C:membrane"/>
    <property type="evidence" value="ECO:0007669"/>
    <property type="project" value="UniProtKB-SubCell"/>
</dbReference>
<keyword evidence="4 6" id="KW-1133">Transmembrane helix</keyword>
<evidence type="ECO:0000256" key="4">
    <source>
        <dbReference type="ARBA" id="ARBA00022989"/>
    </source>
</evidence>
<comment type="similarity">
    <text evidence="2">Belongs to the steroid 5-alpha reductase family.</text>
</comment>
<sequence>MPFTAHSLVLSLVSQYIGKFGRPGFGRMIQGKLAWPIFESVPLYAFTVPCLWNGLELSSVQWVLITMWIVHYINRSIIFPLRAPSISPISIYVIFSGIAYNLTNGYLNGRWIGHFGAESLSHTQITDIRFCIGVAMFIFGMYVNITCDNILFDLRRSNSRREADHNITGGEEGTDIQSRGYYAIPLRGWFAFVSSPHYLGEIIEWTGFAIAAPSPASILMLVFSCVNMVTRALKCHQWYKNKFGDRYPRNRMAIIPGIL</sequence>
<dbReference type="AlphaFoldDB" id="F4P0T1"/>
<dbReference type="STRING" id="684364.F4P0T1"/>
<evidence type="ECO:0000256" key="3">
    <source>
        <dbReference type="ARBA" id="ARBA00022692"/>
    </source>
</evidence>
<dbReference type="OrthoDB" id="5788137at2759"/>
<dbReference type="InParanoid" id="F4P0T1"/>
<feature type="transmembrane region" description="Helical" evidence="6">
    <location>
        <begin position="33"/>
        <end position="54"/>
    </location>
</feature>
<evidence type="ECO:0000256" key="5">
    <source>
        <dbReference type="ARBA" id="ARBA00023136"/>
    </source>
</evidence>
<accession>F4P0T1</accession>
<evidence type="ECO:0000256" key="2">
    <source>
        <dbReference type="ARBA" id="ARBA00007742"/>
    </source>
</evidence>
<comment type="subcellular location">
    <subcellularLocation>
        <location evidence="1">Membrane</location>
        <topology evidence="1">Multi-pass membrane protein</topology>
    </subcellularLocation>
</comment>
<evidence type="ECO:0000313" key="9">
    <source>
        <dbReference type="Proteomes" id="UP000007241"/>
    </source>
</evidence>
<dbReference type="HOGENOM" id="CLU_065395_1_0_1"/>
<keyword evidence="9" id="KW-1185">Reference proteome</keyword>
<feature type="transmembrane region" description="Helical" evidence="6">
    <location>
        <begin position="89"/>
        <end position="107"/>
    </location>
</feature>
<dbReference type="RefSeq" id="XP_006677939.1">
    <property type="nucleotide sequence ID" value="XM_006677876.1"/>
</dbReference>
<evidence type="ECO:0000256" key="6">
    <source>
        <dbReference type="SAM" id="Phobius"/>
    </source>
</evidence>
<keyword evidence="5 6" id="KW-0472">Membrane</keyword>
<evidence type="ECO:0000256" key="1">
    <source>
        <dbReference type="ARBA" id="ARBA00004141"/>
    </source>
</evidence>
<organism evidence="8 9">
    <name type="scientific">Batrachochytrium dendrobatidis (strain JAM81 / FGSC 10211)</name>
    <name type="common">Frog chytrid fungus</name>
    <dbReference type="NCBI Taxonomy" id="684364"/>
    <lineage>
        <taxon>Eukaryota</taxon>
        <taxon>Fungi</taxon>
        <taxon>Fungi incertae sedis</taxon>
        <taxon>Chytridiomycota</taxon>
        <taxon>Chytridiomycota incertae sedis</taxon>
        <taxon>Chytridiomycetes</taxon>
        <taxon>Rhizophydiales</taxon>
        <taxon>Rhizophydiales incertae sedis</taxon>
        <taxon>Batrachochytrium</taxon>
    </lineage>
</organism>
<name>F4P0T1_BATDJ</name>
<dbReference type="GO" id="GO:0016627">
    <property type="term" value="F:oxidoreductase activity, acting on the CH-CH group of donors"/>
    <property type="evidence" value="ECO:0007669"/>
    <property type="project" value="InterPro"/>
</dbReference>
<feature type="transmembrane region" description="Helical" evidence="6">
    <location>
        <begin position="60"/>
        <end position="77"/>
    </location>
</feature>
<dbReference type="InterPro" id="IPR001104">
    <property type="entry name" value="3-oxo-5_a-steroid_4-DH_C"/>
</dbReference>
<dbReference type="OMA" id="KHEPRQS"/>
<evidence type="ECO:0000313" key="8">
    <source>
        <dbReference type="EMBL" id="EGF81647.1"/>
    </source>
</evidence>
<keyword evidence="3 6" id="KW-0812">Transmembrane</keyword>
<dbReference type="Proteomes" id="UP000007241">
    <property type="component" value="Unassembled WGS sequence"/>
</dbReference>
<dbReference type="GO" id="GO:0006629">
    <property type="term" value="P:lipid metabolic process"/>
    <property type="evidence" value="ECO:0007669"/>
    <property type="project" value="InterPro"/>
</dbReference>
<dbReference type="GO" id="GO:0016491">
    <property type="term" value="F:oxidoreductase activity"/>
    <property type="evidence" value="ECO:0000318"/>
    <property type="project" value="GO_Central"/>
</dbReference>
<feature type="domain" description="3-oxo-5-alpha-steroid 4-dehydrogenase C-terminal" evidence="7">
    <location>
        <begin position="180"/>
        <end position="259"/>
    </location>
</feature>
<gene>
    <name evidence="8" type="ORF">BATDEDRAFT_24219</name>
</gene>
<proteinExistence type="inferred from homology"/>
<dbReference type="PANTHER" id="PTHR10556:SF43">
    <property type="entry name" value="STEROID 5-ALPHA-REDUCTASE DET2"/>
    <property type="match status" value="1"/>
</dbReference>
<dbReference type="InterPro" id="IPR039357">
    <property type="entry name" value="SRD5A/TECR"/>
</dbReference>
<evidence type="ECO:0000259" key="7">
    <source>
        <dbReference type="Pfam" id="PF02544"/>
    </source>
</evidence>
<dbReference type="Gene3D" id="1.20.120.1630">
    <property type="match status" value="1"/>
</dbReference>
<dbReference type="Pfam" id="PF02544">
    <property type="entry name" value="Steroid_dh"/>
    <property type="match status" value="2"/>
</dbReference>
<dbReference type="EMBL" id="GL882882">
    <property type="protein sequence ID" value="EGF81647.1"/>
    <property type="molecule type" value="Genomic_DNA"/>
</dbReference>
<dbReference type="PROSITE" id="PS50244">
    <property type="entry name" value="S5A_REDUCTASE"/>
    <property type="match status" value="1"/>
</dbReference>